<gene>
    <name evidence="5" type="ORF">F7D08_0868</name>
</gene>
<organism evidence="5 6">
    <name type="scientific">Bifidobacterium cebidarum</name>
    <dbReference type="NCBI Taxonomy" id="2650773"/>
    <lineage>
        <taxon>Bacteria</taxon>
        <taxon>Bacillati</taxon>
        <taxon>Actinomycetota</taxon>
        <taxon>Actinomycetes</taxon>
        <taxon>Bifidobacteriales</taxon>
        <taxon>Bifidobacteriaceae</taxon>
        <taxon>Bifidobacterium</taxon>
    </lineage>
</organism>
<feature type="region of interest" description="Disordered" evidence="2">
    <location>
        <begin position="1"/>
        <end position="128"/>
    </location>
</feature>
<dbReference type="Pfam" id="PF03816">
    <property type="entry name" value="LytR_cpsA_psr"/>
    <property type="match status" value="1"/>
</dbReference>
<feature type="transmembrane region" description="Helical" evidence="3">
    <location>
        <begin position="166"/>
        <end position="189"/>
    </location>
</feature>
<feature type="compositionally biased region" description="Low complexity" evidence="2">
    <location>
        <begin position="60"/>
        <end position="77"/>
    </location>
</feature>
<evidence type="ECO:0000259" key="4">
    <source>
        <dbReference type="Pfam" id="PF03816"/>
    </source>
</evidence>
<sequence>MTQESGEADQHINPPSFAPPANRRTRPSAQIPSSAVNAARASVPQYRPHRAVNAADQEMPASFAPPASRRASAAGAPSTPPAFSPNAARRRSSASSGQDAAPRSIAPAQARRSSGSSRNAVRQPSADAASVLRAQHGFTSALTAGRGAAAAAVERPHAKRPSAGRIAACAFALVAALLALSVFGAWGWVNSRLNKTDWLTGAADTPASTWLILGSDERDDPNSDVTGFRTDTILVLTKPKSGPSSLISIPRDSLRQIDDQYMKINAVAQLLGRKVLVQQVEDITGQKIDHVAQIKFGGLEQVVDALGGVQLCYDQDVNDVYSGLNWQAGCHNANGSVALAFSRMRYSDANGDFGRNERQRQVIAAVVKKASSKETLTNPKRVMAVGEAGLSALSVDEKASPMSLLDMALAFKDATGSKGISGSVYWSDPDYYVDGVGSSVLLDDQKNTALFSQLASGTHAAGVVGTLAEG</sequence>
<dbReference type="RefSeq" id="WP_152209493.1">
    <property type="nucleotide sequence ID" value="NZ_WBVS01000003.1"/>
</dbReference>
<keyword evidence="6" id="KW-1185">Reference proteome</keyword>
<reference evidence="5 6" key="1">
    <citation type="submission" date="2019-09" db="EMBL/GenBank/DDBJ databases">
        <title>Characterization of the phylogenetic diversity of two novel species belonging to the genus Bifidobacterium: Bifidobacterium cebidarum sp. nov. and Bifidobacterium leontopitheci sp. nov.</title>
        <authorList>
            <person name="Lugli G.A."/>
            <person name="Duranti S."/>
            <person name="Milani C."/>
            <person name="Turroni F."/>
            <person name="Ventura M."/>
        </authorList>
    </citation>
    <scope>NUCLEOTIDE SEQUENCE [LARGE SCALE GENOMIC DNA]</scope>
    <source>
        <strain evidence="5 6">LMG 31469</strain>
    </source>
</reference>
<feature type="compositionally biased region" description="Polar residues" evidence="2">
    <location>
        <begin position="27"/>
        <end position="36"/>
    </location>
</feature>
<protein>
    <submittedName>
        <fullName evidence="5">Transcriptional regulator</fullName>
    </submittedName>
</protein>
<evidence type="ECO:0000313" key="5">
    <source>
        <dbReference type="EMBL" id="KAB7788589.1"/>
    </source>
</evidence>
<evidence type="ECO:0000256" key="1">
    <source>
        <dbReference type="ARBA" id="ARBA00006068"/>
    </source>
</evidence>
<dbReference type="Gene3D" id="3.40.630.190">
    <property type="entry name" value="LCP protein"/>
    <property type="match status" value="1"/>
</dbReference>
<dbReference type="InterPro" id="IPR004474">
    <property type="entry name" value="LytR_CpsA_psr"/>
</dbReference>
<evidence type="ECO:0000256" key="3">
    <source>
        <dbReference type="SAM" id="Phobius"/>
    </source>
</evidence>
<dbReference type="PANTHER" id="PTHR33392:SF6">
    <property type="entry name" value="POLYISOPRENYL-TEICHOIC ACID--PEPTIDOGLYCAN TEICHOIC ACID TRANSFERASE TAGU"/>
    <property type="match status" value="1"/>
</dbReference>
<name>A0A6I1GGU7_9BIFI</name>
<feature type="compositionally biased region" description="Polar residues" evidence="2">
    <location>
        <begin position="111"/>
        <end position="122"/>
    </location>
</feature>
<evidence type="ECO:0000256" key="2">
    <source>
        <dbReference type="SAM" id="MobiDB-lite"/>
    </source>
</evidence>
<comment type="similarity">
    <text evidence="1">Belongs to the LytR/CpsA/Psr (LCP) family.</text>
</comment>
<proteinExistence type="inferred from homology"/>
<keyword evidence="3" id="KW-1133">Transmembrane helix</keyword>
<dbReference type="EMBL" id="WBVS01000003">
    <property type="protein sequence ID" value="KAB7788589.1"/>
    <property type="molecule type" value="Genomic_DNA"/>
</dbReference>
<keyword evidence="3" id="KW-0812">Transmembrane</keyword>
<accession>A0A6I1GGU7</accession>
<dbReference type="Proteomes" id="UP000468413">
    <property type="component" value="Unassembled WGS sequence"/>
</dbReference>
<comment type="caution">
    <text evidence="5">The sequence shown here is derived from an EMBL/GenBank/DDBJ whole genome shotgun (WGS) entry which is preliminary data.</text>
</comment>
<keyword evidence="3" id="KW-0472">Membrane</keyword>
<feature type="domain" description="Cell envelope-related transcriptional attenuator" evidence="4">
    <location>
        <begin position="229"/>
        <end position="371"/>
    </location>
</feature>
<dbReference type="AlphaFoldDB" id="A0A6I1GGU7"/>
<dbReference type="PANTHER" id="PTHR33392">
    <property type="entry name" value="POLYISOPRENYL-TEICHOIC ACID--PEPTIDOGLYCAN TEICHOIC ACID TRANSFERASE TAGU"/>
    <property type="match status" value="1"/>
</dbReference>
<dbReference type="NCBIfam" id="TIGR00350">
    <property type="entry name" value="lytR_cpsA_psr"/>
    <property type="match status" value="1"/>
</dbReference>
<evidence type="ECO:0000313" key="6">
    <source>
        <dbReference type="Proteomes" id="UP000468413"/>
    </source>
</evidence>
<dbReference type="InterPro" id="IPR050922">
    <property type="entry name" value="LytR/CpsA/Psr_CW_biosynth"/>
</dbReference>